<evidence type="ECO:0000313" key="3">
    <source>
        <dbReference type="Proteomes" id="UP000077069"/>
    </source>
</evidence>
<keyword evidence="3" id="KW-1185">Reference proteome</keyword>
<evidence type="ECO:0000256" key="1">
    <source>
        <dbReference type="SAM" id="MobiDB-lite"/>
    </source>
</evidence>
<dbReference type="RefSeq" id="XP_018041554.1">
    <property type="nucleotide sequence ID" value="XM_018179835.1"/>
</dbReference>
<feature type="compositionally biased region" description="Polar residues" evidence="1">
    <location>
        <begin position="182"/>
        <end position="198"/>
    </location>
</feature>
<sequence>MANRPDLNQSYEAEFKPACVLLTKENILFFYPASGGAFTVGDEPYKWVPEGVPPSAAPHTAQVSHTAASNSRPSRMKQEEVAPKNVFQQHGGEETNALSGRDVARLDTLASPNDAFGLGMEKNVSVVSTKVDSSYSDLCKENAWPCRKKRLPFISPGLWHASPLTQFWVYKLLRKPSLGEVQPNSDSAPRNTPNKPIS</sequence>
<protein>
    <submittedName>
        <fullName evidence="2">Uncharacterized protein</fullName>
    </submittedName>
</protein>
<name>A0A177CWT5_9PLEO</name>
<dbReference type="AlphaFoldDB" id="A0A177CWT5"/>
<dbReference type="InParanoid" id="A0A177CWT5"/>
<organism evidence="2 3">
    <name type="scientific">Paraphaeosphaeria sporulosa</name>
    <dbReference type="NCBI Taxonomy" id="1460663"/>
    <lineage>
        <taxon>Eukaryota</taxon>
        <taxon>Fungi</taxon>
        <taxon>Dikarya</taxon>
        <taxon>Ascomycota</taxon>
        <taxon>Pezizomycotina</taxon>
        <taxon>Dothideomycetes</taxon>
        <taxon>Pleosporomycetidae</taxon>
        <taxon>Pleosporales</taxon>
        <taxon>Massarineae</taxon>
        <taxon>Didymosphaeriaceae</taxon>
        <taxon>Paraphaeosphaeria</taxon>
    </lineage>
</organism>
<accession>A0A177CWT5</accession>
<dbReference type="GeneID" id="28763321"/>
<dbReference type="Proteomes" id="UP000077069">
    <property type="component" value="Unassembled WGS sequence"/>
</dbReference>
<evidence type="ECO:0000313" key="2">
    <source>
        <dbReference type="EMBL" id="OAG11189.1"/>
    </source>
</evidence>
<reference evidence="2 3" key="1">
    <citation type="submission" date="2016-05" db="EMBL/GenBank/DDBJ databases">
        <title>Comparative analysis of secretome profiles of manganese(II)-oxidizing ascomycete fungi.</title>
        <authorList>
            <consortium name="DOE Joint Genome Institute"/>
            <person name="Zeiner C.A."/>
            <person name="Purvine S.O."/>
            <person name="Zink E.M."/>
            <person name="Wu S."/>
            <person name="Pasa-Tolic L."/>
            <person name="Chaput D.L."/>
            <person name="Haridas S."/>
            <person name="Grigoriev I.V."/>
            <person name="Santelli C.M."/>
            <person name="Hansel C.M."/>
        </authorList>
    </citation>
    <scope>NUCLEOTIDE SEQUENCE [LARGE SCALE GENOMIC DNA]</scope>
    <source>
        <strain evidence="2 3">AP3s5-JAC2a</strain>
    </source>
</reference>
<dbReference type="EMBL" id="KV441548">
    <property type="protein sequence ID" value="OAG11189.1"/>
    <property type="molecule type" value="Genomic_DNA"/>
</dbReference>
<gene>
    <name evidence="2" type="ORF">CC84DRAFT_1170132</name>
</gene>
<proteinExistence type="predicted"/>
<feature type="compositionally biased region" description="Polar residues" evidence="1">
    <location>
        <begin position="61"/>
        <end position="73"/>
    </location>
</feature>
<feature type="region of interest" description="Disordered" evidence="1">
    <location>
        <begin position="179"/>
        <end position="198"/>
    </location>
</feature>
<feature type="region of interest" description="Disordered" evidence="1">
    <location>
        <begin position="51"/>
        <end position="80"/>
    </location>
</feature>